<dbReference type="GeneID" id="93303327"/>
<feature type="transmembrane region" description="Helical" evidence="1">
    <location>
        <begin position="188"/>
        <end position="207"/>
    </location>
</feature>
<evidence type="ECO:0000313" key="2">
    <source>
        <dbReference type="EMBL" id="ODM10530.1"/>
    </source>
</evidence>
<dbReference type="GO" id="GO:0140359">
    <property type="term" value="F:ABC-type transporter activity"/>
    <property type="evidence" value="ECO:0007669"/>
    <property type="project" value="InterPro"/>
</dbReference>
<sequence>MISLPLLKRNMSQTWKILLILLAAMTLYTTVIIYMYDPELAHMLNDYQIALPGIMSAVGMTGIAGNLTEFVYIYLYGFIMLVFPIIAIIILGNKLLAHYIDSGSMGVLLATPNSRLKILLTQLLSMLAGITLLIVLITAIGVGTCEGLFPGELDIPLFLKLNAALLLFHLMLGGIAFLPACIFNDSKWYFSIGAGLLVLFFLFQMLGNTGGDMEFFRYLTPFTLFPGKNIVDGDGEVLLKCLGMAGAAIVMYGCGAVCFHKKDLPL</sequence>
<dbReference type="AlphaFoldDB" id="A0A1E3APA8"/>
<keyword evidence="1" id="KW-1133">Transmembrane helix</keyword>
<dbReference type="Proteomes" id="UP000095003">
    <property type="component" value="Unassembled WGS sequence"/>
</dbReference>
<keyword evidence="1" id="KW-0812">Transmembrane</keyword>
<accession>A0A1E3APA8</accession>
<feature type="transmembrane region" description="Helical" evidence="1">
    <location>
        <begin position="237"/>
        <end position="259"/>
    </location>
</feature>
<reference evidence="2 3" key="1">
    <citation type="submission" date="2016-07" db="EMBL/GenBank/DDBJ databases">
        <title>Characterization of isolates of Eisenbergiella tayi derived from blood cultures, using whole genome sequencing.</title>
        <authorList>
            <person name="Burdz T."/>
            <person name="Wiebe D."/>
            <person name="Huynh C."/>
            <person name="Bernard K."/>
        </authorList>
    </citation>
    <scope>NUCLEOTIDE SEQUENCE [LARGE SCALE GENOMIC DNA]</scope>
    <source>
        <strain evidence="2 3">NML 120489</strain>
    </source>
</reference>
<feature type="transmembrane region" description="Helical" evidence="1">
    <location>
        <begin position="73"/>
        <end position="97"/>
    </location>
</feature>
<organism evidence="2 3">
    <name type="scientific">Eisenbergiella tayi</name>
    <dbReference type="NCBI Taxonomy" id="1432052"/>
    <lineage>
        <taxon>Bacteria</taxon>
        <taxon>Bacillati</taxon>
        <taxon>Bacillota</taxon>
        <taxon>Clostridia</taxon>
        <taxon>Lachnospirales</taxon>
        <taxon>Lachnospiraceae</taxon>
        <taxon>Eisenbergiella</taxon>
    </lineage>
</organism>
<dbReference type="GO" id="GO:0005886">
    <property type="term" value="C:plasma membrane"/>
    <property type="evidence" value="ECO:0007669"/>
    <property type="project" value="UniProtKB-SubCell"/>
</dbReference>
<name>A0A1E3APA8_9FIRM</name>
<protein>
    <submittedName>
        <fullName evidence="2">ABC-2 family transporter protein</fullName>
    </submittedName>
</protein>
<evidence type="ECO:0000256" key="1">
    <source>
        <dbReference type="SAM" id="Phobius"/>
    </source>
</evidence>
<feature type="transmembrane region" description="Helical" evidence="1">
    <location>
        <begin position="118"/>
        <end position="141"/>
    </location>
</feature>
<dbReference type="Pfam" id="PF12679">
    <property type="entry name" value="ABC2_membrane_2"/>
    <property type="match status" value="1"/>
</dbReference>
<dbReference type="EMBL" id="MCGI01000003">
    <property type="protein sequence ID" value="ODM10530.1"/>
    <property type="molecule type" value="Genomic_DNA"/>
</dbReference>
<evidence type="ECO:0000313" key="3">
    <source>
        <dbReference type="Proteomes" id="UP000095003"/>
    </source>
</evidence>
<gene>
    <name evidence="2" type="ORF">BEH84_02959</name>
</gene>
<dbReference type="RefSeq" id="WP_069157437.1">
    <property type="nucleotide sequence ID" value="NZ_DBFYTC010000219.1"/>
</dbReference>
<comment type="caution">
    <text evidence="2">The sequence shown here is derived from an EMBL/GenBank/DDBJ whole genome shotgun (WGS) entry which is preliminary data.</text>
</comment>
<keyword evidence="1" id="KW-0472">Membrane</keyword>
<feature type="transmembrane region" description="Helical" evidence="1">
    <location>
        <begin position="15"/>
        <end position="37"/>
    </location>
</feature>
<proteinExistence type="predicted"/>
<feature type="transmembrane region" description="Helical" evidence="1">
    <location>
        <begin position="161"/>
        <end position="181"/>
    </location>
</feature>